<evidence type="ECO:0000256" key="1">
    <source>
        <dbReference type="ARBA" id="ARBA00004651"/>
    </source>
</evidence>
<proteinExistence type="inferred from homology"/>
<keyword evidence="6 7" id="KW-0472">Membrane</keyword>
<feature type="transmembrane region" description="Helical" evidence="7">
    <location>
        <begin position="20"/>
        <end position="41"/>
    </location>
</feature>
<accession>A0A1G7CLQ1</accession>
<dbReference type="InterPro" id="IPR000515">
    <property type="entry name" value="MetI-like"/>
</dbReference>
<protein>
    <submittedName>
        <fullName evidence="9">Amino acid ABC transporter membrane protein 2, PAAT family</fullName>
    </submittedName>
</protein>
<keyword evidence="10" id="KW-1185">Reference proteome</keyword>
<dbReference type="AlphaFoldDB" id="A0A1G7CLQ1"/>
<evidence type="ECO:0000313" key="9">
    <source>
        <dbReference type="EMBL" id="SDE40257.1"/>
    </source>
</evidence>
<dbReference type="SUPFAM" id="SSF161098">
    <property type="entry name" value="MetI-like"/>
    <property type="match status" value="1"/>
</dbReference>
<dbReference type="Proteomes" id="UP000198546">
    <property type="component" value="Chromosome i"/>
</dbReference>
<dbReference type="Pfam" id="PF00528">
    <property type="entry name" value="BPD_transp_1"/>
    <property type="match status" value="1"/>
</dbReference>
<dbReference type="STRING" id="675864.SAMN04489747_3310"/>
<comment type="similarity">
    <text evidence="7">Belongs to the binding-protein-dependent transport system permease family.</text>
</comment>
<evidence type="ECO:0000256" key="4">
    <source>
        <dbReference type="ARBA" id="ARBA00022692"/>
    </source>
</evidence>
<evidence type="ECO:0000256" key="7">
    <source>
        <dbReference type="RuleBase" id="RU363032"/>
    </source>
</evidence>
<evidence type="ECO:0000259" key="8">
    <source>
        <dbReference type="PROSITE" id="PS50928"/>
    </source>
</evidence>
<gene>
    <name evidence="9" type="ORF">SAMN04489747_3310</name>
</gene>
<feature type="transmembrane region" description="Helical" evidence="7">
    <location>
        <begin position="137"/>
        <end position="158"/>
    </location>
</feature>
<dbReference type="EMBL" id="LT629688">
    <property type="protein sequence ID" value="SDE40257.1"/>
    <property type="molecule type" value="Genomic_DNA"/>
</dbReference>
<dbReference type="PROSITE" id="PS50928">
    <property type="entry name" value="ABC_TM1"/>
    <property type="match status" value="1"/>
</dbReference>
<keyword evidence="3" id="KW-1003">Cell membrane</keyword>
<feature type="transmembrane region" description="Helical" evidence="7">
    <location>
        <begin position="61"/>
        <end position="88"/>
    </location>
</feature>
<reference evidence="9 10" key="1">
    <citation type="submission" date="2016-10" db="EMBL/GenBank/DDBJ databases">
        <authorList>
            <person name="de Groot N.N."/>
        </authorList>
    </citation>
    <scope>NUCLEOTIDE SEQUENCE [LARGE SCALE GENOMIC DNA]</scope>
    <source>
        <strain evidence="9 10">MON 2.2</strain>
    </source>
</reference>
<organism evidence="9 10">
    <name type="scientific">Auraticoccus monumenti</name>
    <dbReference type="NCBI Taxonomy" id="675864"/>
    <lineage>
        <taxon>Bacteria</taxon>
        <taxon>Bacillati</taxon>
        <taxon>Actinomycetota</taxon>
        <taxon>Actinomycetes</taxon>
        <taxon>Propionibacteriales</taxon>
        <taxon>Propionibacteriaceae</taxon>
        <taxon>Auraticoccus</taxon>
    </lineage>
</organism>
<keyword evidence="5 7" id="KW-1133">Transmembrane helix</keyword>
<dbReference type="InterPro" id="IPR010065">
    <property type="entry name" value="AA_ABC_transptr_permease_3TM"/>
</dbReference>
<dbReference type="PANTHER" id="PTHR30614:SF21">
    <property type="entry name" value="AMINO ACID ABC TRANSPORTER PERMEASE"/>
    <property type="match status" value="1"/>
</dbReference>
<comment type="subcellular location">
    <subcellularLocation>
        <location evidence="1 7">Cell membrane</location>
        <topology evidence="1 7">Multi-pass membrane protein</topology>
    </subcellularLocation>
</comment>
<dbReference type="PANTHER" id="PTHR30614">
    <property type="entry name" value="MEMBRANE COMPONENT OF AMINO ACID ABC TRANSPORTER"/>
    <property type="match status" value="1"/>
</dbReference>
<evidence type="ECO:0000313" key="10">
    <source>
        <dbReference type="Proteomes" id="UP000198546"/>
    </source>
</evidence>
<keyword evidence="2 7" id="KW-0813">Transport</keyword>
<dbReference type="NCBIfam" id="TIGR01726">
    <property type="entry name" value="HEQRo_perm_3TM"/>
    <property type="match status" value="1"/>
</dbReference>
<dbReference type="InterPro" id="IPR035906">
    <property type="entry name" value="MetI-like_sf"/>
</dbReference>
<dbReference type="Gene3D" id="1.10.3720.10">
    <property type="entry name" value="MetI-like"/>
    <property type="match status" value="1"/>
</dbReference>
<keyword evidence="4 7" id="KW-0812">Transmembrane</keyword>
<dbReference type="InterPro" id="IPR043429">
    <property type="entry name" value="ArtM/GltK/GlnP/TcyL/YhdX-like"/>
</dbReference>
<dbReference type="GO" id="GO:0006865">
    <property type="term" value="P:amino acid transport"/>
    <property type="evidence" value="ECO:0007669"/>
    <property type="project" value="TreeGrafter"/>
</dbReference>
<evidence type="ECO:0000256" key="2">
    <source>
        <dbReference type="ARBA" id="ARBA00022448"/>
    </source>
</evidence>
<name>A0A1G7CLQ1_9ACTN</name>
<evidence type="ECO:0000256" key="5">
    <source>
        <dbReference type="ARBA" id="ARBA00022989"/>
    </source>
</evidence>
<dbReference type="OrthoDB" id="4543034at2"/>
<dbReference type="CDD" id="cd06261">
    <property type="entry name" value="TM_PBP2"/>
    <property type="match status" value="1"/>
</dbReference>
<feature type="domain" description="ABC transmembrane type-1" evidence="8">
    <location>
        <begin position="67"/>
        <end position="258"/>
    </location>
</feature>
<dbReference type="GO" id="GO:0022857">
    <property type="term" value="F:transmembrane transporter activity"/>
    <property type="evidence" value="ECO:0007669"/>
    <property type="project" value="InterPro"/>
</dbReference>
<sequence length="297" mass="31595">MSASDVLFDHPGPSARRRNVVITVVGWLLLLGFFGALFWGLRDEFTAVKLAPFADPESWQFYIIPGLLNTLRAAGISVVTSVVLGLLLGCGRLSPVPLLARVCGVLVEVFRAIPVLLMMIFWYYIAIYVLLLGREVAPLFGVVMGLTLYNASVIAELVRSGVHSLPRGQGEAGLAVGMTQGQVLTTVQLPQAITAMLPSLVSQLVVILKDTALGVAILYTDLLKQMTDLATYRGNIIAAMVFAAIVYILLNSALTALAHLVQRRLSASAKGSRPLDAERATDAANAGAMAGQAHNAG</sequence>
<feature type="transmembrane region" description="Helical" evidence="7">
    <location>
        <begin position="239"/>
        <end position="261"/>
    </location>
</feature>
<evidence type="ECO:0000256" key="6">
    <source>
        <dbReference type="ARBA" id="ARBA00023136"/>
    </source>
</evidence>
<feature type="transmembrane region" description="Helical" evidence="7">
    <location>
        <begin position="109"/>
        <end position="131"/>
    </location>
</feature>
<dbReference type="GO" id="GO:0043190">
    <property type="term" value="C:ATP-binding cassette (ABC) transporter complex"/>
    <property type="evidence" value="ECO:0007669"/>
    <property type="project" value="InterPro"/>
</dbReference>
<dbReference type="RefSeq" id="WP_090595045.1">
    <property type="nucleotide sequence ID" value="NZ_LT629688.1"/>
</dbReference>
<evidence type="ECO:0000256" key="3">
    <source>
        <dbReference type="ARBA" id="ARBA00022475"/>
    </source>
</evidence>